<sequence>MKKTVFLMLSGMAIFISGCTGSGSGLYSVTGTRSALINTNTPVPLKNDDIRGVCLSISPRSSLNIDVECILDYVQGEAAFDPTDQQEDLLNPWVRWRYAF</sequence>
<gene>
    <name evidence="1" type="ORF">DSCA_00130</name>
</gene>
<evidence type="ECO:0008006" key="3">
    <source>
        <dbReference type="Google" id="ProtNLM"/>
    </source>
</evidence>
<dbReference type="RefSeq" id="WP_155314509.1">
    <property type="nucleotide sequence ID" value="NZ_AP021874.1"/>
</dbReference>
<name>A0A5K7YBX0_9BACT</name>
<dbReference type="EMBL" id="AP021874">
    <property type="protein sequence ID" value="BBO66083.1"/>
    <property type="molecule type" value="Genomic_DNA"/>
</dbReference>
<dbReference type="KEGG" id="dalk:DSCA_00130"/>
<keyword evidence="2" id="KW-1185">Reference proteome</keyword>
<organism evidence="1 2">
    <name type="scientific">Desulfosarcina alkanivorans</name>
    <dbReference type="NCBI Taxonomy" id="571177"/>
    <lineage>
        <taxon>Bacteria</taxon>
        <taxon>Pseudomonadati</taxon>
        <taxon>Thermodesulfobacteriota</taxon>
        <taxon>Desulfobacteria</taxon>
        <taxon>Desulfobacterales</taxon>
        <taxon>Desulfosarcinaceae</taxon>
        <taxon>Desulfosarcina</taxon>
    </lineage>
</organism>
<dbReference type="OrthoDB" id="5422116at2"/>
<dbReference type="PROSITE" id="PS51257">
    <property type="entry name" value="PROKAR_LIPOPROTEIN"/>
    <property type="match status" value="1"/>
</dbReference>
<dbReference type="Proteomes" id="UP000427906">
    <property type="component" value="Chromosome"/>
</dbReference>
<evidence type="ECO:0000313" key="1">
    <source>
        <dbReference type="EMBL" id="BBO66083.1"/>
    </source>
</evidence>
<proteinExistence type="predicted"/>
<reference evidence="1 2" key="1">
    <citation type="submission" date="2019-11" db="EMBL/GenBank/DDBJ databases">
        <title>Comparative genomics of hydrocarbon-degrading Desulfosarcina strains.</title>
        <authorList>
            <person name="Watanabe M."/>
            <person name="Kojima H."/>
            <person name="Fukui M."/>
        </authorList>
    </citation>
    <scope>NUCLEOTIDE SEQUENCE [LARGE SCALE GENOMIC DNA]</scope>
    <source>
        <strain evidence="1 2">PL12</strain>
    </source>
</reference>
<protein>
    <recommendedName>
        <fullName evidence="3">Lipoprotein</fullName>
    </recommendedName>
</protein>
<evidence type="ECO:0000313" key="2">
    <source>
        <dbReference type="Proteomes" id="UP000427906"/>
    </source>
</evidence>
<dbReference type="AlphaFoldDB" id="A0A5K7YBX0"/>
<accession>A0A5K7YBX0</accession>